<dbReference type="EMBL" id="BOPH01000054">
    <property type="protein sequence ID" value="GIJ69146.1"/>
    <property type="molecule type" value="Genomic_DNA"/>
</dbReference>
<dbReference type="GO" id="GO:0046872">
    <property type="term" value="F:metal ion binding"/>
    <property type="evidence" value="ECO:0007669"/>
    <property type="project" value="InterPro"/>
</dbReference>
<reference evidence="2" key="1">
    <citation type="submission" date="2021-01" db="EMBL/GenBank/DDBJ databases">
        <title>Whole genome shotgun sequence of Virgisporangium ochraceum NBRC 16418.</title>
        <authorList>
            <person name="Komaki H."/>
            <person name="Tamura T."/>
        </authorList>
    </citation>
    <scope>NUCLEOTIDE SEQUENCE</scope>
    <source>
        <strain evidence="2">NBRC 16418</strain>
    </source>
</reference>
<dbReference type="InterPro" id="IPR036594">
    <property type="entry name" value="Meth_synthase_dom"/>
</dbReference>
<sequence>MAHAEVDAGGDPVQTMFDLVVPAQREVGRRWAVGDWTVAQEHAATAVSEAVVAALAARAEWPPPTRGHVVVACAEREWHSLPARMVTHALRAAGWRATYLGASTPPGQLARYLDETGADAVAISCSVVKALPAARRMIEAVRESGRPVLAGGPAFGADARRALALGATAWAADAQSAVAELERITPGTGPCEPLRHAGADEHLEIMLRFADFRRGALDRWRQGAAVPVSGELAEDLAEHALHALAASLLADDRTVLLDADRWLVDLFTARGHDPLLAPRLWRAVRETVGELLPQARADLAVVARG</sequence>
<dbReference type="SUPFAM" id="SSF52242">
    <property type="entry name" value="Cobalamin (vitamin B12)-binding domain"/>
    <property type="match status" value="1"/>
</dbReference>
<dbReference type="Gene3D" id="1.10.1240.10">
    <property type="entry name" value="Methionine synthase domain"/>
    <property type="match status" value="1"/>
</dbReference>
<evidence type="ECO:0000313" key="2">
    <source>
        <dbReference type="EMBL" id="GIJ69146.1"/>
    </source>
</evidence>
<comment type="caution">
    <text evidence="2">The sequence shown here is derived from an EMBL/GenBank/DDBJ whole genome shotgun (WGS) entry which is preliminary data.</text>
</comment>
<dbReference type="GO" id="GO:0031419">
    <property type="term" value="F:cobalamin binding"/>
    <property type="evidence" value="ECO:0007669"/>
    <property type="project" value="InterPro"/>
</dbReference>
<dbReference type="PROSITE" id="PS51332">
    <property type="entry name" value="B12_BINDING"/>
    <property type="match status" value="1"/>
</dbReference>
<accession>A0A8J4EBX9</accession>
<proteinExistence type="predicted"/>
<dbReference type="CDD" id="cd02065">
    <property type="entry name" value="B12-binding_like"/>
    <property type="match status" value="1"/>
</dbReference>
<keyword evidence="3" id="KW-1185">Reference proteome</keyword>
<dbReference type="Proteomes" id="UP000635606">
    <property type="component" value="Unassembled WGS sequence"/>
</dbReference>
<dbReference type="Pfam" id="PF02310">
    <property type="entry name" value="B12-binding"/>
    <property type="match status" value="1"/>
</dbReference>
<evidence type="ECO:0000259" key="1">
    <source>
        <dbReference type="PROSITE" id="PS51332"/>
    </source>
</evidence>
<evidence type="ECO:0000313" key="3">
    <source>
        <dbReference type="Proteomes" id="UP000635606"/>
    </source>
</evidence>
<dbReference type="AlphaFoldDB" id="A0A8J4EBX9"/>
<feature type="domain" description="B12-binding" evidence="1">
    <location>
        <begin position="66"/>
        <end position="191"/>
    </location>
</feature>
<dbReference type="InterPro" id="IPR036724">
    <property type="entry name" value="Cobalamin-bd_sf"/>
</dbReference>
<dbReference type="Pfam" id="PF02607">
    <property type="entry name" value="B12-binding_2"/>
    <property type="match status" value="1"/>
</dbReference>
<name>A0A8J4EBX9_9ACTN</name>
<gene>
    <name evidence="2" type="ORF">Voc01_040630</name>
</gene>
<protein>
    <recommendedName>
        <fullName evidence="1">B12-binding domain-containing protein</fullName>
    </recommendedName>
</protein>
<dbReference type="Gene3D" id="3.40.50.280">
    <property type="entry name" value="Cobalamin-binding domain"/>
    <property type="match status" value="1"/>
</dbReference>
<dbReference type="InterPro" id="IPR003759">
    <property type="entry name" value="Cbl-bd_cap"/>
</dbReference>
<dbReference type="InterPro" id="IPR006158">
    <property type="entry name" value="Cobalamin-bd"/>
</dbReference>
<organism evidence="2 3">
    <name type="scientific">Virgisporangium ochraceum</name>
    <dbReference type="NCBI Taxonomy" id="65505"/>
    <lineage>
        <taxon>Bacteria</taxon>
        <taxon>Bacillati</taxon>
        <taxon>Actinomycetota</taxon>
        <taxon>Actinomycetes</taxon>
        <taxon>Micromonosporales</taxon>
        <taxon>Micromonosporaceae</taxon>
        <taxon>Virgisporangium</taxon>
    </lineage>
</organism>